<dbReference type="InterPro" id="IPR038731">
    <property type="entry name" value="RgtA/B/C-like"/>
</dbReference>
<keyword evidence="1" id="KW-0472">Membrane</keyword>
<feature type="transmembrane region" description="Helical" evidence="1">
    <location>
        <begin position="209"/>
        <end position="226"/>
    </location>
</feature>
<feature type="transmembrane region" description="Helical" evidence="1">
    <location>
        <begin position="298"/>
        <end position="318"/>
    </location>
</feature>
<dbReference type="Proteomes" id="UP001050975">
    <property type="component" value="Unassembled WGS sequence"/>
</dbReference>
<feature type="transmembrane region" description="Helical" evidence="1">
    <location>
        <begin position="496"/>
        <end position="514"/>
    </location>
</feature>
<evidence type="ECO:0000313" key="4">
    <source>
        <dbReference type="Proteomes" id="UP001050975"/>
    </source>
</evidence>
<gene>
    <name evidence="3" type="ORF">MiSe_27730</name>
</gene>
<dbReference type="AlphaFoldDB" id="A0AAV3WH36"/>
<protein>
    <recommendedName>
        <fullName evidence="2">Glycosyltransferase RgtA/B/C/D-like domain-containing protein</fullName>
    </recommendedName>
</protein>
<dbReference type="Pfam" id="PF13231">
    <property type="entry name" value="PMT_2"/>
    <property type="match status" value="1"/>
</dbReference>
<comment type="caution">
    <text evidence="3">The sequence shown here is derived from an EMBL/GenBank/DDBJ whole genome shotgun (WGS) entry which is preliminary data.</text>
</comment>
<feature type="transmembrane region" description="Helical" evidence="1">
    <location>
        <begin position="256"/>
        <end position="278"/>
    </location>
</feature>
<reference evidence="3" key="1">
    <citation type="submission" date="2019-10" db="EMBL/GenBank/DDBJ databases">
        <title>Draft genome sequece of Microseira wollei NIES-4236.</title>
        <authorList>
            <person name="Yamaguchi H."/>
            <person name="Suzuki S."/>
            <person name="Kawachi M."/>
        </authorList>
    </citation>
    <scope>NUCLEOTIDE SEQUENCE</scope>
    <source>
        <strain evidence="3">NIES-4236</strain>
    </source>
</reference>
<feature type="transmembrane region" description="Helical" evidence="1">
    <location>
        <begin position="417"/>
        <end position="436"/>
    </location>
</feature>
<accession>A0AAV3WH36</accession>
<feature type="transmembrane region" description="Helical" evidence="1">
    <location>
        <begin position="448"/>
        <end position="466"/>
    </location>
</feature>
<feature type="transmembrane region" description="Helical" evidence="1">
    <location>
        <begin position="52"/>
        <end position="74"/>
    </location>
</feature>
<dbReference type="EMBL" id="BLAY01000038">
    <property type="protein sequence ID" value="GET38019.1"/>
    <property type="molecule type" value="Genomic_DNA"/>
</dbReference>
<evidence type="ECO:0000256" key="1">
    <source>
        <dbReference type="SAM" id="Phobius"/>
    </source>
</evidence>
<evidence type="ECO:0000259" key="2">
    <source>
        <dbReference type="Pfam" id="PF13231"/>
    </source>
</evidence>
<sequence length="661" mass="75348">MLVFLPKISLILLVSIFAQEYHCWRRAILSSAVVLSVFIIGATELLSLFRLLTFGCVLGVWGLLTIGLGILYYQRLKSNKQTYRLNKILRVFRNLNSPFLGILLLGVVFISVTVGLIAFVAPPNTWDSMTYHMSRVVHWMQNQSVAHYPTYNLPQLFHPPFAEFTIMHLQILSGGDRFANFVQWFSMIGSIIGVSLIAKELGANVRGQVFAAVFCATIPMGILQGSSTQNDYVVAFWLVCLAYYVLLTVKATNKQYPLFFIGASLGLAILTKSSGYIYSFPFMVWLSWVMFQRKRWNIWKPLLLVATIFFVLNISHYLRNLDLFFTLLGTPKNFESEYKIEAFSLPILLSNSLRNLSLHSDIVRHLGVEKWVNPLTGIIAKIISVIHVFIGVDMNDPRTTYPPGSYRVPGLSFDENVAGNPLHLWLIFVSVCFGLLNKKIRKQKIIITYLLVTISAFIMLCLLLKLQPYQSRHHLSIFVLFSAFFGVVFSQIPNAIITNAIVVTLIITSFQWVFSNKFRPIAAEANIFNMSRIEQYFINRPQLKAPYVEATKFVLSKNCSNIGLSLGTGINVGNQYWEYPLWPLLHNKHSKIIWMQHINVQNISNKKSNVYPFNNFIPCAIISVRASSIKENSNEKMVFNQVTYRREWSSETGYISVLTKS</sequence>
<feature type="transmembrane region" description="Helical" evidence="1">
    <location>
        <begin position="371"/>
        <end position="392"/>
    </location>
</feature>
<feature type="transmembrane region" description="Helical" evidence="1">
    <location>
        <begin position="178"/>
        <end position="197"/>
    </location>
</feature>
<keyword evidence="1" id="KW-0812">Transmembrane</keyword>
<feature type="transmembrane region" description="Helical" evidence="1">
    <location>
        <begin position="232"/>
        <end position="249"/>
    </location>
</feature>
<proteinExistence type="predicted"/>
<dbReference type="RefSeq" id="WP_226580476.1">
    <property type="nucleotide sequence ID" value="NZ_BLAY01000038.1"/>
</dbReference>
<keyword evidence="1" id="KW-1133">Transmembrane helix</keyword>
<feature type="domain" description="Glycosyltransferase RgtA/B/C/D-like" evidence="2">
    <location>
        <begin position="158"/>
        <end position="312"/>
    </location>
</feature>
<feature type="transmembrane region" description="Helical" evidence="1">
    <location>
        <begin position="95"/>
        <end position="121"/>
    </location>
</feature>
<feature type="transmembrane region" description="Helical" evidence="1">
    <location>
        <begin position="27"/>
        <end position="46"/>
    </location>
</feature>
<keyword evidence="4" id="KW-1185">Reference proteome</keyword>
<name>A0AAV3WH36_9CYAN</name>
<evidence type="ECO:0000313" key="3">
    <source>
        <dbReference type="EMBL" id="GET38019.1"/>
    </source>
</evidence>
<organism evidence="3 4">
    <name type="scientific">Microseira wollei NIES-4236</name>
    <dbReference type="NCBI Taxonomy" id="2530354"/>
    <lineage>
        <taxon>Bacteria</taxon>
        <taxon>Bacillati</taxon>
        <taxon>Cyanobacteriota</taxon>
        <taxon>Cyanophyceae</taxon>
        <taxon>Oscillatoriophycideae</taxon>
        <taxon>Aerosakkonematales</taxon>
        <taxon>Aerosakkonemataceae</taxon>
        <taxon>Microseira</taxon>
    </lineage>
</organism>